<comment type="caution">
    <text evidence="1">The sequence shown here is derived from an EMBL/GenBank/DDBJ whole genome shotgun (WGS) entry which is preliminary data.</text>
</comment>
<accession>A0A814CH05</accession>
<name>A0A814CH05_9BILA</name>
<protein>
    <submittedName>
        <fullName evidence="1">Uncharacterized protein</fullName>
    </submittedName>
</protein>
<evidence type="ECO:0000313" key="2">
    <source>
        <dbReference type="Proteomes" id="UP000663879"/>
    </source>
</evidence>
<dbReference type="AlphaFoldDB" id="A0A814CH05"/>
<organism evidence="1 2">
    <name type="scientific">Brachionus calyciflorus</name>
    <dbReference type="NCBI Taxonomy" id="104777"/>
    <lineage>
        <taxon>Eukaryota</taxon>
        <taxon>Metazoa</taxon>
        <taxon>Spiralia</taxon>
        <taxon>Gnathifera</taxon>
        <taxon>Rotifera</taxon>
        <taxon>Eurotatoria</taxon>
        <taxon>Monogononta</taxon>
        <taxon>Pseudotrocha</taxon>
        <taxon>Ploima</taxon>
        <taxon>Brachionidae</taxon>
        <taxon>Brachionus</taxon>
    </lineage>
</organism>
<dbReference type="OrthoDB" id="10608680at2759"/>
<dbReference type="EMBL" id="CAJNOC010002559">
    <property type="protein sequence ID" value="CAF0940082.1"/>
    <property type="molecule type" value="Genomic_DNA"/>
</dbReference>
<sequence>MKFKLDSNFLFIFLFKIKNIVSISSLSPRILNEIFINIDPKSALNVPKIDSKTLNKNVLFYDINNTLKLSYDFKIEPLDLQRQITKVSALNKTNSTAANIKIKEIKNRDIKIYYKTNAQTGKFVIKMAQGSAFLFIITDRWTSLRFKLSMIICKVR</sequence>
<keyword evidence="2" id="KW-1185">Reference proteome</keyword>
<proteinExistence type="predicted"/>
<dbReference type="Proteomes" id="UP000663879">
    <property type="component" value="Unassembled WGS sequence"/>
</dbReference>
<gene>
    <name evidence="1" type="ORF">OXX778_LOCUS13382</name>
</gene>
<evidence type="ECO:0000313" key="1">
    <source>
        <dbReference type="EMBL" id="CAF0940082.1"/>
    </source>
</evidence>
<reference evidence="1" key="1">
    <citation type="submission" date="2021-02" db="EMBL/GenBank/DDBJ databases">
        <authorList>
            <person name="Nowell W R."/>
        </authorList>
    </citation>
    <scope>NUCLEOTIDE SEQUENCE</scope>
    <source>
        <strain evidence="1">Ploen Becks lab</strain>
    </source>
</reference>